<proteinExistence type="predicted"/>
<gene>
    <name evidence="2" type="ORF">TCIL3000_6_370</name>
</gene>
<accession>G0UN51</accession>
<keyword evidence="1" id="KW-1133">Transmembrane helix</keyword>
<feature type="transmembrane region" description="Helical" evidence="1">
    <location>
        <begin position="46"/>
        <end position="69"/>
    </location>
</feature>
<dbReference type="EMBL" id="HE575319">
    <property type="protein sequence ID" value="CCC90811.1"/>
    <property type="molecule type" value="Genomic_DNA"/>
</dbReference>
<keyword evidence="1" id="KW-0812">Transmembrane</keyword>
<reference evidence="2" key="1">
    <citation type="journal article" date="2012" name="Proc. Natl. Acad. Sci. U.S.A.">
        <title>Antigenic diversity is generated by distinct evolutionary mechanisms in African trypanosome species.</title>
        <authorList>
            <person name="Jackson A.P."/>
            <person name="Berry A."/>
            <person name="Aslett M."/>
            <person name="Allison H.C."/>
            <person name="Burton P."/>
            <person name="Vavrova-Anderson J."/>
            <person name="Brown R."/>
            <person name="Browne H."/>
            <person name="Corton N."/>
            <person name="Hauser H."/>
            <person name="Gamble J."/>
            <person name="Gilderthorp R."/>
            <person name="Marcello L."/>
            <person name="McQuillan J."/>
            <person name="Otto T.D."/>
            <person name="Quail M.A."/>
            <person name="Sanders M.J."/>
            <person name="van Tonder A."/>
            <person name="Ginger M.L."/>
            <person name="Field M.C."/>
            <person name="Barry J.D."/>
            <person name="Hertz-Fowler C."/>
            <person name="Berriman M."/>
        </authorList>
    </citation>
    <scope>NUCLEOTIDE SEQUENCE</scope>
    <source>
        <strain evidence="2">IL3000</strain>
    </source>
</reference>
<name>G0UN51_TRYCI</name>
<dbReference type="VEuPathDB" id="TriTrypDB:TcIL3000_6_370"/>
<organism evidence="2">
    <name type="scientific">Trypanosoma congolense (strain IL3000)</name>
    <dbReference type="NCBI Taxonomy" id="1068625"/>
    <lineage>
        <taxon>Eukaryota</taxon>
        <taxon>Discoba</taxon>
        <taxon>Euglenozoa</taxon>
        <taxon>Kinetoplastea</taxon>
        <taxon>Metakinetoplastina</taxon>
        <taxon>Trypanosomatida</taxon>
        <taxon>Trypanosomatidae</taxon>
        <taxon>Trypanosoma</taxon>
        <taxon>Nannomonas</taxon>
    </lineage>
</organism>
<evidence type="ECO:0000256" key="1">
    <source>
        <dbReference type="SAM" id="Phobius"/>
    </source>
</evidence>
<dbReference type="AlphaFoldDB" id="G0UN51"/>
<keyword evidence="1" id="KW-0472">Membrane</keyword>
<protein>
    <recommendedName>
        <fullName evidence="3">Transmembrane protein</fullName>
    </recommendedName>
</protein>
<sequence>MATAVEGSPLIKELCEARAVDAQLLHNSTEKVASETLKSAERCVTAGWALLGLTTASAAMAALFGSWQYRRVYRVWRLRNPQRVAHQRRVMWSSGGLSVASLLLLLSPIGPETWHTARLEDVRQLDAIAVRALVLKRRYEAVGNVMEAYNSCEEEWAALMRERIAINAKV</sequence>
<evidence type="ECO:0000313" key="2">
    <source>
        <dbReference type="EMBL" id="CCC90811.1"/>
    </source>
</evidence>
<evidence type="ECO:0008006" key="3">
    <source>
        <dbReference type="Google" id="ProtNLM"/>
    </source>
</evidence>